<comment type="caution">
    <text evidence="1">The sequence shown here is derived from an EMBL/GenBank/DDBJ whole genome shotgun (WGS) entry which is preliminary data.</text>
</comment>
<sequence>MKASELNIIISQLLQQHDPDVVMGEEWLPERLEDTHFDGNMLFLHFDNAPEDNQGDEEGRGFVTHEIELIRWRLSQILQETSSHTSKVDALLALFLMGHELSSSQVLEILENNPLES</sequence>
<proteinExistence type="predicted"/>
<gene>
    <name evidence="1" type="ORF">VAZ01S_013_00970</name>
</gene>
<dbReference type="STRING" id="1219077.VAZ01S_013_00970"/>
<evidence type="ECO:0000313" key="2">
    <source>
        <dbReference type="Proteomes" id="UP000016567"/>
    </source>
</evidence>
<evidence type="ECO:0000313" key="1">
    <source>
        <dbReference type="EMBL" id="GAD74689.1"/>
    </source>
</evidence>
<dbReference type="AlphaFoldDB" id="U3BZH2"/>
<keyword evidence="2" id="KW-1185">Reference proteome</keyword>
<accession>U3BZH2</accession>
<dbReference type="eggNOG" id="ENOG5031UMW">
    <property type="taxonomic scope" value="Bacteria"/>
</dbReference>
<organism evidence="1 2">
    <name type="scientific">Vibrio azureus NBRC 104587</name>
    <dbReference type="NCBI Taxonomy" id="1219077"/>
    <lineage>
        <taxon>Bacteria</taxon>
        <taxon>Pseudomonadati</taxon>
        <taxon>Pseudomonadota</taxon>
        <taxon>Gammaproteobacteria</taxon>
        <taxon>Vibrionales</taxon>
        <taxon>Vibrionaceae</taxon>
        <taxon>Vibrio</taxon>
    </lineage>
</organism>
<reference evidence="1 2" key="1">
    <citation type="submission" date="2013-09" db="EMBL/GenBank/DDBJ databases">
        <title>Whole genome shotgun sequence of Vibrio azureus NBRC 104587.</title>
        <authorList>
            <person name="Isaki S."/>
            <person name="Hosoyama A."/>
            <person name="Numata M."/>
            <person name="Hashimoto M."/>
            <person name="Hosoyama Y."/>
            <person name="Tsuchikane K."/>
            <person name="Noguchi M."/>
            <person name="Hirakata S."/>
            <person name="Ichikawa N."/>
            <person name="Ohji S."/>
            <person name="Yamazoe A."/>
            <person name="Fujita N."/>
        </authorList>
    </citation>
    <scope>NUCLEOTIDE SEQUENCE [LARGE SCALE GENOMIC DNA]</scope>
    <source>
        <strain evidence="1 2">NBRC 104587</strain>
    </source>
</reference>
<dbReference type="RefSeq" id="WP_021708469.1">
    <property type="nucleotide sequence ID" value="NZ_BAOB01000074.1"/>
</dbReference>
<protein>
    <submittedName>
        <fullName evidence="1">Uncharacterized protein</fullName>
    </submittedName>
</protein>
<dbReference type="EMBL" id="BATL01000013">
    <property type="protein sequence ID" value="GAD74689.1"/>
    <property type="molecule type" value="Genomic_DNA"/>
</dbReference>
<name>U3BZH2_9VIBR</name>
<dbReference type="Proteomes" id="UP000016567">
    <property type="component" value="Unassembled WGS sequence"/>
</dbReference>
<dbReference type="OrthoDB" id="5877595at2"/>